<evidence type="ECO:0000313" key="2">
    <source>
        <dbReference type="Proteomes" id="UP000240410"/>
    </source>
</evidence>
<dbReference type="AlphaFoldDB" id="A0A2T3MF35"/>
<comment type="caution">
    <text evidence="1">The sequence shown here is derived from an EMBL/GenBank/DDBJ whole genome shotgun (WGS) entry which is preliminary data.</text>
</comment>
<gene>
    <name evidence="1" type="ORF">CTM89_05550</name>
</gene>
<feature type="non-terminal residue" evidence="1">
    <location>
        <position position="1"/>
    </location>
</feature>
<dbReference type="EMBL" id="PYOJ01000004">
    <property type="protein sequence ID" value="PSV92395.1"/>
    <property type="molecule type" value="Genomic_DNA"/>
</dbReference>
<accession>A0A2T3MF35</accession>
<reference evidence="1 2" key="1">
    <citation type="submission" date="2018-03" db="EMBL/GenBank/DDBJ databases">
        <title>Whole genome sequencing of Histamine producing bacteria.</title>
        <authorList>
            <person name="Butler K."/>
        </authorList>
    </citation>
    <scope>NUCLEOTIDE SEQUENCE [LARGE SCALE GENOMIC DNA]</scope>
    <source>
        <strain evidence="1 2">ATCC 33979</strain>
    </source>
</reference>
<evidence type="ECO:0000313" key="1">
    <source>
        <dbReference type="EMBL" id="PSV92395.1"/>
    </source>
</evidence>
<dbReference type="OrthoDB" id="6337502at2"/>
<proteinExistence type="predicted"/>
<dbReference type="RefSeq" id="WP_107277327.1">
    <property type="nucleotide sequence ID" value="NZ_PYOJ01000004.1"/>
</dbReference>
<sequence length="99" mass="10946">LCAILHAYPPRLPNQVHFRCVLLTSYRFLQTLPLASNALAIRIIFPSVGVIQVSCNLTGLPASLGKQKSPALSWAKVVPFNYLLSWVTDKYLHVEAVDA</sequence>
<dbReference type="Proteomes" id="UP000240410">
    <property type="component" value="Unassembled WGS sequence"/>
</dbReference>
<protein>
    <submittedName>
        <fullName evidence="1">Uncharacterized protein</fullName>
    </submittedName>
</protein>
<name>A0A2T3MF35_PHOLE</name>
<organism evidence="1 2">
    <name type="scientific">Photobacterium leiognathi</name>
    <dbReference type="NCBI Taxonomy" id="553611"/>
    <lineage>
        <taxon>Bacteria</taxon>
        <taxon>Pseudomonadati</taxon>
        <taxon>Pseudomonadota</taxon>
        <taxon>Gammaproteobacteria</taxon>
        <taxon>Vibrionales</taxon>
        <taxon>Vibrionaceae</taxon>
        <taxon>Photobacterium</taxon>
    </lineage>
</organism>